<keyword evidence="4 6" id="KW-0472">Membrane</keyword>
<dbReference type="InterPro" id="IPR036259">
    <property type="entry name" value="MFS_trans_sf"/>
</dbReference>
<dbReference type="FunFam" id="1.20.1250.20:FF:000023">
    <property type="entry name" value="Solute carrier family 22 member 6"/>
    <property type="match status" value="1"/>
</dbReference>
<dbReference type="InParanoid" id="K7EEP0"/>
<evidence type="ECO:0000259" key="7">
    <source>
        <dbReference type="PROSITE" id="PS50850"/>
    </source>
</evidence>
<dbReference type="Gene3D" id="1.20.1250.20">
    <property type="entry name" value="MFS general substrate transporter like domains"/>
    <property type="match status" value="1"/>
</dbReference>
<dbReference type="GO" id="GO:0015711">
    <property type="term" value="P:organic anion transport"/>
    <property type="evidence" value="ECO:0000318"/>
    <property type="project" value="GO_Central"/>
</dbReference>
<dbReference type="STRING" id="9258.ENSOANP00000031997"/>
<feature type="compositionally biased region" description="Polar residues" evidence="5">
    <location>
        <begin position="90"/>
        <end position="102"/>
    </location>
</feature>
<feature type="region of interest" description="Disordered" evidence="5">
    <location>
        <begin position="1"/>
        <end position="37"/>
    </location>
</feature>
<keyword evidence="3 6" id="KW-1133">Transmembrane helix</keyword>
<gene>
    <name evidence="8" type="primary">LOC100088844</name>
</gene>
<dbReference type="OrthoDB" id="2544694at2759"/>
<dbReference type="HOGENOM" id="CLU_001265_34_3_1"/>
<dbReference type="AlphaFoldDB" id="K7EEP0"/>
<evidence type="ECO:0000256" key="1">
    <source>
        <dbReference type="ARBA" id="ARBA00004141"/>
    </source>
</evidence>
<dbReference type="GeneID" id="100088844"/>
<dbReference type="GO" id="GO:0022857">
    <property type="term" value="F:transmembrane transporter activity"/>
    <property type="evidence" value="ECO:0007669"/>
    <property type="project" value="InterPro"/>
</dbReference>
<reference evidence="8 9" key="1">
    <citation type="journal article" date="2008" name="Nature">
        <title>Genome analysis of the platypus reveals unique signatures of evolution.</title>
        <authorList>
            <person name="Warren W.C."/>
            <person name="Hillier L.W."/>
            <person name="Marshall Graves J.A."/>
            <person name="Birney E."/>
            <person name="Ponting C.P."/>
            <person name="Grutzner F."/>
            <person name="Belov K."/>
            <person name="Miller W."/>
            <person name="Clarke L."/>
            <person name="Chinwalla A.T."/>
            <person name="Yang S.P."/>
            <person name="Heger A."/>
            <person name="Locke D.P."/>
            <person name="Miethke P."/>
            <person name="Waters P.D."/>
            <person name="Veyrunes F."/>
            <person name="Fulton L."/>
            <person name="Fulton B."/>
            <person name="Graves T."/>
            <person name="Wallis J."/>
            <person name="Puente X.S."/>
            <person name="Lopez-Otin C."/>
            <person name="Ordonez G.R."/>
            <person name="Eichler E.E."/>
            <person name="Chen L."/>
            <person name="Cheng Z."/>
            <person name="Deakin J.E."/>
            <person name="Alsop A."/>
            <person name="Thompson K."/>
            <person name="Kirby P."/>
            <person name="Papenfuss A.T."/>
            <person name="Wakefield M.J."/>
            <person name="Olender T."/>
            <person name="Lancet D."/>
            <person name="Huttley G.A."/>
            <person name="Smit A.F."/>
            <person name="Pask A."/>
            <person name="Temple-Smith P."/>
            <person name="Batzer M.A."/>
            <person name="Walker J.A."/>
            <person name="Konkel M.K."/>
            <person name="Harris R.S."/>
            <person name="Whittington C.M."/>
            <person name="Wong E.S."/>
            <person name="Gemmell N.J."/>
            <person name="Buschiazzo E."/>
            <person name="Vargas Jentzsch I.M."/>
            <person name="Merkel A."/>
            <person name="Schmitz J."/>
            <person name="Zemann A."/>
            <person name="Churakov G."/>
            <person name="Kriegs J.O."/>
            <person name="Brosius J."/>
            <person name="Murchison E.P."/>
            <person name="Sachidanandam R."/>
            <person name="Smith C."/>
            <person name="Hannon G.J."/>
            <person name="Tsend-Ayush E."/>
            <person name="McMillan D."/>
            <person name="Attenborough R."/>
            <person name="Rens W."/>
            <person name="Ferguson-Smith M."/>
            <person name="Lefevre C.M."/>
            <person name="Sharp J.A."/>
            <person name="Nicholas K.R."/>
            <person name="Ray D.A."/>
            <person name="Kube M."/>
            <person name="Reinhardt R."/>
            <person name="Pringle T.H."/>
            <person name="Taylor J."/>
            <person name="Jones R.C."/>
            <person name="Nixon B."/>
            <person name="Dacheux J.L."/>
            <person name="Niwa H."/>
            <person name="Sekita Y."/>
            <person name="Huang X."/>
            <person name="Stark A."/>
            <person name="Kheradpour P."/>
            <person name="Kellis M."/>
            <person name="Flicek P."/>
            <person name="Chen Y."/>
            <person name="Webber C."/>
            <person name="Hardison R."/>
            <person name="Nelson J."/>
            <person name="Hallsworth-Pepin K."/>
            <person name="Delehaunty K."/>
            <person name="Markovic C."/>
            <person name="Minx P."/>
            <person name="Feng Y."/>
            <person name="Kremitzki C."/>
            <person name="Mitreva M."/>
            <person name="Glasscock J."/>
            <person name="Wylie T."/>
            <person name="Wohldmann P."/>
            <person name="Thiru P."/>
            <person name="Nhan M.N."/>
            <person name="Pohl C.S."/>
            <person name="Smith S.M."/>
            <person name="Hou S."/>
            <person name="Nefedov M."/>
            <person name="de Jong P.J."/>
            <person name="Renfree M.B."/>
            <person name="Mardis E.R."/>
            <person name="Wilson R.K."/>
        </authorList>
    </citation>
    <scope>NUCLEOTIDE SEQUENCE [LARGE SCALE GENOMIC DNA]</scope>
    <source>
        <strain evidence="8 9">Glennie</strain>
    </source>
</reference>
<sequence>MIRNIPPSPNRSLTAPCPGSAPAGARPAVQARASGPSSPLRLLRRTLLWFPPRKLQEVGVSRGERGGGPALLPLQLDEAAQQWAAPRPPSHSSGVSCLQRQGGSDGGAWSPPPGLGLGSREHARPAFPHGALSGPDGRFPPGPGVGFGGVALPDAMTFAEVLERLGGLGRFQWVHMAALVAPVLLTASHNLLQNFSAAVPRHHCRPHLPPPGTPAGNWTAEALLRVWVPLDTSQRPESCFQFSHPQWQLLEPDNGTTANGTTNAATEPCRHGWTYDRSEFAETIVTEWDLVCDSWTLTQMAQSIYMAGVLVGALLFGSFADRFGRKALLSWSYLQLGVAGTSMAFSPGFSTYCALRFLVGMALSGIVLNCISLVLEWAPTRTRTITGVLTGYSATLGQILLPGLAYAFPNWRWLQLAISLPFFIFFFYSWWFAESARWLVLAGRPQEAVRVLKRVARINGEKARGDELNEEVLQAHLQKELALAQTPVTPWDLVRTPAVRHISCCLAVVWFATSFAYYGLAMDLQGFGLPVHLLQLLFGSVDIPAKLLSTLGMSQAGRRGTQVAALVLAGLAILANLFVPQELRALRTTLAVLGKGCLAASFNCIYLYTGELYPTAIRQTGLGVGSTMARVGGIVAPVVKLMGERTPLLPPIIYGATPVLSGLVALALPETRNQPLKDTVEEVENGARRLGEGEPRQKISLRTPARDPHGGAHK</sequence>
<feature type="compositionally biased region" description="Basic and acidic residues" evidence="5">
    <location>
        <begin position="704"/>
        <end position="714"/>
    </location>
</feature>
<evidence type="ECO:0000256" key="4">
    <source>
        <dbReference type="ARBA" id="ARBA00023136"/>
    </source>
</evidence>
<proteinExistence type="predicted"/>
<dbReference type="GO" id="GO:0016020">
    <property type="term" value="C:membrane"/>
    <property type="evidence" value="ECO:0007669"/>
    <property type="project" value="UniProtKB-SubCell"/>
</dbReference>
<dbReference type="PROSITE" id="PS50850">
    <property type="entry name" value="MFS"/>
    <property type="match status" value="1"/>
</dbReference>
<keyword evidence="9" id="KW-1185">Reference proteome</keyword>
<feature type="domain" description="Major facilitator superfamily (MFS) profile" evidence="7">
    <location>
        <begin position="248"/>
        <end position="673"/>
    </location>
</feature>
<protein>
    <recommendedName>
        <fullName evidence="7">Major facilitator superfamily (MFS) profile domain-containing protein</fullName>
    </recommendedName>
</protein>
<evidence type="ECO:0000256" key="5">
    <source>
        <dbReference type="SAM" id="MobiDB-lite"/>
    </source>
</evidence>
<reference evidence="8" key="2">
    <citation type="submission" date="2025-08" db="UniProtKB">
        <authorList>
            <consortium name="Ensembl"/>
        </authorList>
    </citation>
    <scope>IDENTIFICATION</scope>
    <source>
        <strain evidence="8">Glennie</strain>
    </source>
</reference>
<dbReference type="Ensembl" id="ENSOANT00000041246.2">
    <property type="protein sequence ID" value="ENSOANP00000031997.2"/>
    <property type="gene ID" value="ENSOANG00000031587.2"/>
</dbReference>
<feature type="region of interest" description="Disordered" evidence="5">
    <location>
        <begin position="680"/>
        <end position="714"/>
    </location>
</feature>
<dbReference type="GeneTree" id="ENSGT00940000154901"/>
<evidence type="ECO:0000313" key="9">
    <source>
        <dbReference type="Proteomes" id="UP000002279"/>
    </source>
</evidence>
<feature type="transmembrane region" description="Helical" evidence="6">
    <location>
        <begin position="560"/>
        <end position="579"/>
    </location>
</feature>
<dbReference type="Bgee" id="ENSOANG00000031587">
    <property type="expression patterns" value="Expressed in cerebellum and 2 other cell types or tissues"/>
</dbReference>
<evidence type="ECO:0000256" key="6">
    <source>
        <dbReference type="SAM" id="Phobius"/>
    </source>
</evidence>
<dbReference type="RefSeq" id="XP_028917207.2">
    <property type="nucleotide sequence ID" value="XM_029061374.2"/>
</dbReference>
<feature type="transmembrane region" description="Helical" evidence="6">
    <location>
        <begin position="327"/>
        <end position="345"/>
    </location>
</feature>
<evidence type="ECO:0000256" key="2">
    <source>
        <dbReference type="ARBA" id="ARBA00022692"/>
    </source>
</evidence>
<dbReference type="InterPro" id="IPR020846">
    <property type="entry name" value="MFS_dom"/>
</dbReference>
<accession>K7EEP0</accession>
<feature type="region of interest" description="Disordered" evidence="5">
    <location>
        <begin position="83"/>
        <end position="140"/>
    </location>
</feature>
<feature type="transmembrane region" description="Helical" evidence="6">
    <location>
        <begin position="303"/>
        <end position="320"/>
    </location>
</feature>
<name>K7EEP0_ORNAN</name>
<organism evidence="8 9">
    <name type="scientific">Ornithorhynchus anatinus</name>
    <name type="common">Duckbill platypus</name>
    <dbReference type="NCBI Taxonomy" id="9258"/>
    <lineage>
        <taxon>Eukaryota</taxon>
        <taxon>Metazoa</taxon>
        <taxon>Chordata</taxon>
        <taxon>Craniata</taxon>
        <taxon>Vertebrata</taxon>
        <taxon>Euteleostomi</taxon>
        <taxon>Mammalia</taxon>
        <taxon>Monotremata</taxon>
        <taxon>Ornithorhynchidae</taxon>
        <taxon>Ornithorhynchus</taxon>
    </lineage>
</organism>
<feature type="transmembrane region" description="Helical" evidence="6">
    <location>
        <begin position="357"/>
        <end position="375"/>
    </location>
</feature>
<keyword evidence="2 6" id="KW-0812">Transmembrane</keyword>
<dbReference type="Pfam" id="PF00083">
    <property type="entry name" value="Sugar_tr"/>
    <property type="match status" value="1"/>
</dbReference>
<feature type="compositionally biased region" description="Basic and acidic residues" evidence="5">
    <location>
        <begin position="685"/>
        <end position="697"/>
    </location>
</feature>
<dbReference type="KEGG" id="oaa:100088844"/>
<dbReference type="InterPro" id="IPR005828">
    <property type="entry name" value="MFS_sugar_transport-like"/>
</dbReference>
<comment type="subcellular location">
    <subcellularLocation>
        <location evidence="1">Membrane</location>
        <topology evidence="1">Multi-pass membrane protein</topology>
    </subcellularLocation>
</comment>
<evidence type="ECO:0000256" key="3">
    <source>
        <dbReference type="ARBA" id="ARBA00022989"/>
    </source>
</evidence>
<dbReference type="OMA" id="GCDIWGR"/>
<dbReference type="Proteomes" id="UP000002279">
    <property type="component" value="Chromosome 3"/>
</dbReference>
<feature type="transmembrane region" description="Helical" evidence="6">
    <location>
        <begin position="413"/>
        <end position="433"/>
    </location>
</feature>
<dbReference type="PANTHER" id="PTHR24064">
    <property type="entry name" value="SOLUTE CARRIER FAMILY 22 MEMBER"/>
    <property type="match status" value="1"/>
</dbReference>
<dbReference type="SUPFAM" id="SSF103473">
    <property type="entry name" value="MFS general substrate transporter"/>
    <property type="match status" value="1"/>
</dbReference>
<reference evidence="8" key="3">
    <citation type="submission" date="2025-09" db="UniProtKB">
        <authorList>
            <consortium name="Ensembl"/>
        </authorList>
    </citation>
    <scope>IDENTIFICATION</scope>
    <source>
        <strain evidence="8">Glennie</strain>
    </source>
</reference>
<feature type="transmembrane region" description="Helical" evidence="6">
    <location>
        <begin position="387"/>
        <end position="407"/>
    </location>
</feature>
<feature type="transmembrane region" description="Helical" evidence="6">
    <location>
        <begin position="502"/>
        <end position="521"/>
    </location>
</feature>
<evidence type="ECO:0000313" key="8">
    <source>
        <dbReference type="Ensembl" id="ENSOANP00000031997.2"/>
    </source>
</evidence>
<dbReference type="eggNOG" id="KOG0255">
    <property type="taxonomic scope" value="Eukaryota"/>
</dbReference>